<feature type="transmembrane region" description="Helical" evidence="11">
    <location>
        <begin position="140"/>
        <end position="162"/>
    </location>
</feature>
<comment type="caution">
    <text evidence="12">The sequence shown here is derived from an EMBL/GenBank/DDBJ whole genome shotgun (WGS) entry which is preliminary data.</text>
</comment>
<dbReference type="HAMAP" id="MF_01844">
    <property type="entry name" value="NhaA"/>
    <property type="match status" value="1"/>
</dbReference>
<dbReference type="NCBIfam" id="TIGR00773">
    <property type="entry name" value="NhaA"/>
    <property type="match status" value="1"/>
</dbReference>
<dbReference type="RefSeq" id="WP_071083582.1">
    <property type="nucleotide sequence ID" value="NZ_MBLM01000102.1"/>
</dbReference>
<dbReference type="GO" id="GO:0006885">
    <property type="term" value="P:regulation of pH"/>
    <property type="evidence" value="ECO:0007669"/>
    <property type="project" value="UniProtKB-UniRule"/>
</dbReference>
<evidence type="ECO:0000256" key="10">
    <source>
        <dbReference type="ARBA" id="ARBA00023201"/>
    </source>
</evidence>
<keyword evidence="5 11" id="KW-0812">Transmembrane</keyword>
<dbReference type="Gene3D" id="1.20.1530.10">
    <property type="entry name" value="Na+/H+ antiporter like domain"/>
    <property type="match status" value="1"/>
</dbReference>
<reference evidence="13" key="1">
    <citation type="submission" date="2016-07" db="EMBL/GenBank/DDBJ databases">
        <title>Sequence Frankia sp. strain CcI1.17.</title>
        <authorList>
            <person name="Ghodhbane-Gtari F."/>
            <person name="Swanson E."/>
            <person name="Gueddou A."/>
            <person name="Morris K."/>
            <person name="Hezbri K."/>
            <person name="Ktari A."/>
            <person name="Nouioui I."/>
            <person name="Abebe-Akele F."/>
            <person name="Simpson S."/>
            <person name="Thomas K."/>
            <person name="Gtari M."/>
            <person name="Tisa L.S."/>
            <person name="Hurst S."/>
        </authorList>
    </citation>
    <scope>NUCLEOTIDE SEQUENCE [LARGE SCALE GENOMIC DNA]</scope>
    <source>
        <strain evidence="13">Cc1.17</strain>
    </source>
</reference>
<dbReference type="Proteomes" id="UP000179627">
    <property type="component" value="Unassembled WGS sequence"/>
</dbReference>
<keyword evidence="4 11" id="KW-1003">Cell membrane</keyword>
<keyword evidence="8 11" id="KW-0406">Ion transport</keyword>
<evidence type="ECO:0000256" key="9">
    <source>
        <dbReference type="ARBA" id="ARBA00023136"/>
    </source>
</evidence>
<accession>A0A1S1R1A0</accession>
<dbReference type="AlphaFoldDB" id="A0A1S1R1A0"/>
<sequence length="467" mass="48766">MTAPTPTRPGPELRVRLPQVAPSVREFLATEAGGAVLLVVAAVVALVWANSPFSDSYHDLWETTATLGVGDASLSMTVHHWVNDGAMAIFFAVVGLEINREFTAGELRDRRTVAVPALAAVGGLALPALIYLLFNPSGPAAAGWGIPMSTDTAFVVGILALFGPRCPDRLRLFLLTLAIVDDIGAIAVVAVFYTDHVDTVWLGVAAGLLGVIMFMRWMGVWRLTPYVLAAIVLWVAVYSSGVHGTLAGVIIGLILPSAPPRREQIDNVPIYVRALREDSTASRAALAVSAAKATVSTSERLQYSLHPLSAYVIVPVFGLANAGVHLDSHTLSDAASSPVTIGVALALLVGNAVGITATAMIAIRTGLGALPGGVRYGHLAGAAVLAGIGFTISLFVTELAFTDEVLAEQAKIGILAGSFIAAVLGTLLLRYVGERWSLCSPGTDEAIPALPPRPWHAPAPPVSPVLR</sequence>
<proteinExistence type="inferred from homology"/>
<evidence type="ECO:0000256" key="4">
    <source>
        <dbReference type="ARBA" id="ARBA00022475"/>
    </source>
</evidence>
<evidence type="ECO:0000256" key="11">
    <source>
        <dbReference type="HAMAP-Rule" id="MF_01844"/>
    </source>
</evidence>
<dbReference type="GO" id="GO:0015385">
    <property type="term" value="F:sodium:proton antiporter activity"/>
    <property type="evidence" value="ECO:0007669"/>
    <property type="project" value="UniProtKB-UniRule"/>
</dbReference>
<dbReference type="PANTHER" id="PTHR30341">
    <property type="entry name" value="SODIUM ION/PROTON ANTIPORTER NHAA-RELATED"/>
    <property type="match status" value="1"/>
</dbReference>
<feature type="transmembrane region" description="Helical" evidence="11">
    <location>
        <begin position="174"/>
        <end position="194"/>
    </location>
</feature>
<evidence type="ECO:0000256" key="1">
    <source>
        <dbReference type="ARBA" id="ARBA00004429"/>
    </source>
</evidence>
<feature type="transmembrane region" description="Helical" evidence="11">
    <location>
        <begin position="27"/>
        <end position="49"/>
    </location>
</feature>
<keyword evidence="2 11" id="KW-0813">Transport</keyword>
<comment type="similarity">
    <text evidence="11">Belongs to the NhaA Na(+)/H(+) (TC 2.A.33) antiporter family.</text>
</comment>
<dbReference type="PANTHER" id="PTHR30341:SF0">
    <property type="entry name" value="NA(+)_H(+) ANTIPORTER NHAA"/>
    <property type="match status" value="1"/>
</dbReference>
<comment type="subcellular location">
    <subcellularLocation>
        <location evidence="1">Cell inner membrane</location>
        <topology evidence="1">Multi-pass membrane protein</topology>
    </subcellularLocation>
    <subcellularLocation>
        <location evidence="11">Cell membrane</location>
        <topology evidence="11">Multi-pass membrane protein</topology>
    </subcellularLocation>
</comment>
<dbReference type="OrthoDB" id="117402at2"/>
<comment type="function">
    <text evidence="11">Na(+)/H(+) antiporter that extrudes sodium in exchange for external protons.</text>
</comment>
<organism evidence="12 13">
    <name type="scientific">Parafrankia colletiae</name>
    <dbReference type="NCBI Taxonomy" id="573497"/>
    <lineage>
        <taxon>Bacteria</taxon>
        <taxon>Bacillati</taxon>
        <taxon>Actinomycetota</taxon>
        <taxon>Actinomycetes</taxon>
        <taxon>Frankiales</taxon>
        <taxon>Frankiaceae</taxon>
        <taxon>Parafrankia</taxon>
    </lineage>
</organism>
<dbReference type="InterPro" id="IPR004670">
    <property type="entry name" value="NhaA"/>
</dbReference>
<evidence type="ECO:0000256" key="3">
    <source>
        <dbReference type="ARBA" id="ARBA00022449"/>
    </source>
</evidence>
<protein>
    <recommendedName>
        <fullName evidence="11">Na(+)/H(+) antiporter NhaA</fullName>
    </recommendedName>
    <alternativeName>
        <fullName evidence="11">Sodium/proton antiporter NhaA</fullName>
    </alternativeName>
</protein>
<feature type="transmembrane region" description="Helical" evidence="11">
    <location>
        <begin position="412"/>
        <end position="432"/>
    </location>
</feature>
<evidence type="ECO:0000313" key="12">
    <source>
        <dbReference type="EMBL" id="OHV39481.1"/>
    </source>
</evidence>
<dbReference type="Pfam" id="PF06965">
    <property type="entry name" value="Na_H_antiport_1"/>
    <property type="match status" value="1"/>
</dbReference>
<dbReference type="EMBL" id="MBLM01000102">
    <property type="protein sequence ID" value="OHV39481.1"/>
    <property type="molecule type" value="Genomic_DNA"/>
</dbReference>
<gene>
    <name evidence="11" type="primary">nhaA</name>
    <name evidence="12" type="ORF">CC117_14855</name>
</gene>
<evidence type="ECO:0000256" key="6">
    <source>
        <dbReference type="ARBA" id="ARBA00022989"/>
    </source>
</evidence>
<comment type="catalytic activity">
    <reaction evidence="11">
        <text>Na(+)(in) + 2 H(+)(out) = Na(+)(out) + 2 H(+)(in)</text>
        <dbReference type="Rhea" id="RHEA:29251"/>
        <dbReference type="ChEBI" id="CHEBI:15378"/>
        <dbReference type="ChEBI" id="CHEBI:29101"/>
    </reaction>
</comment>
<keyword evidence="6 11" id="KW-1133">Transmembrane helix</keyword>
<feature type="transmembrane region" description="Helical" evidence="11">
    <location>
        <begin position="338"/>
        <end position="363"/>
    </location>
</feature>
<keyword evidence="3 11" id="KW-0050">Antiport</keyword>
<evidence type="ECO:0000313" key="13">
    <source>
        <dbReference type="Proteomes" id="UP000179627"/>
    </source>
</evidence>
<feature type="transmembrane region" description="Helical" evidence="11">
    <location>
        <begin position="200"/>
        <end position="219"/>
    </location>
</feature>
<keyword evidence="13" id="KW-1185">Reference proteome</keyword>
<keyword evidence="10 11" id="KW-0739">Sodium transport</keyword>
<keyword evidence="9 11" id="KW-0472">Membrane</keyword>
<feature type="transmembrane region" description="Helical" evidence="11">
    <location>
        <begin position="375"/>
        <end position="400"/>
    </location>
</feature>
<keyword evidence="7 11" id="KW-0915">Sodium</keyword>
<dbReference type="GO" id="GO:0005886">
    <property type="term" value="C:plasma membrane"/>
    <property type="evidence" value="ECO:0007669"/>
    <property type="project" value="UniProtKB-SubCell"/>
</dbReference>
<feature type="transmembrane region" description="Helical" evidence="11">
    <location>
        <begin position="112"/>
        <end position="134"/>
    </location>
</feature>
<dbReference type="InterPro" id="IPR023171">
    <property type="entry name" value="Na/H_antiporter_dom_sf"/>
</dbReference>
<evidence type="ECO:0000256" key="5">
    <source>
        <dbReference type="ARBA" id="ARBA00022692"/>
    </source>
</evidence>
<feature type="transmembrane region" description="Helical" evidence="11">
    <location>
        <begin position="226"/>
        <end position="255"/>
    </location>
</feature>
<evidence type="ECO:0000256" key="7">
    <source>
        <dbReference type="ARBA" id="ARBA00023053"/>
    </source>
</evidence>
<feature type="transmembrane region" description="Helical" evidence="11">
    <location>
        <begin position="81"/>
        <end position="100"/>
    </location>
</feature>
<evidence type="ECO:0000256" key="2">
    <source>
        <dbReference type="ARBA" id="ARBA00022448"/>
    </source>
</evidence>
<evidence type="ECO:0000256" key="8">
    <source>
        <dbReference type="ARBA" id="ARBA00023065"/>
    </source>
</evidence>
<name>A0A1S1R1A0_9ACTN</name>